<feature type="transmembrane region" description="Helical" evidence="1">
    <location>
        <begin position="18"/>
        <end position="36"/>
    </location>
</feature>
<dbReference type="InterPro" id="IPR006598">
    <property type="entry name" value="CAP10"/>
</dbReference>
<evidence type="ECO:0000256" key="1">
    <source>
        <dbReference type="SAM" id="Phobius"/>
    </source>
</evidence>
<dbReference type="InterPro" id="IPR051091">
    <property type="entry name" value="O-Glucosyltr/Glycosyltrsf_90"/>
</dbReference>
<accession>A0A6A6JWT6</accession>
<name>A0A6A6JWT6_WESOR</name>
<gene>
    <name evidence="3" type="ORF">EI97DRAFT_430582</name>
</gene>
<keyword evidence="1" id="KW-0812">Transmembrane</keyword>
<reference evidence="3" key="1">
    <citation type="journal article" date="2020" name="Stud. Mycol.">
        <title>101 Dothideomycetes genomes: a test case for predicting lifestyles and emergence of pathogens.</title>
        <authorList>
            <person name="Haridas S."/>
            <person name="Albert R."/>
            <person name="Binder M."/>
            <person name="Bloem J."/>
            <person name="Labutti K."/>
            <person name="Salamov A."/>
            <person name="Andreopoulos B."/>
            <person name="Baker S."/>
            <person name="Barry K."/>
            <person name="Bills G."/>
            <person name="Bluhm B."/>
            <person name="Cannon C."/>
            <person name="Castanera R."/>
            <person name="Culley D."/>
            <person name="Daum C."/>
            <person name="Ezra D."/>
            <person name="Gonzalez J."/>
            <person name="Henrissat B."/>
            <person name="Kuo A."/>
            <person name="Liang C."/>
            <person name="Lipzen A."/>
            <person name="Lutzoni F."/>
            <person name="Magnuson J."/>
            <person name="Mondo S."/>
            <person name="Nolan M."/>
            <person name="Ohm R."/>
            <person name="Pangilinan J."/>
            <person name="Park H.-J."/>
            <person name="Ramirez L."/>
            <person name="Alfaro M."/>
            <person name="Sun H."/>
            <person name="Tritt A."/>
            <person name="Yoshinaga Y."/>
            <person name="Zwiers L.-H."/>
            <person name="Turgeon B."/>
            <person name="Goodwin S."/>
            <person name="Spatafora J."/>
            <person name="Crous P."/>
            <person name="Grigoriev I."/>
        </authorList>
    </citation>
    <scope>NUCLEOTIDE SEQUENCE</scope>
    <source>
        <strain evidence="3">CBS 379.55</strain>
    </source>
</reference>
<protein>
    <recommendedName>
        <fullName evidence="2">Glycosyl transferase CAP10 domain-containing protein</fullName>
    </recommendedName>
</protein>
<dbReference type="AlphaFoldDB" id="A0A6A6JWT6"/>
<evidence type="ECO:0000313" key="4">
    <source>
        <dbReference type="Proteomes" id="UP000800097"/>
    </source>
</evidence>
<keyword evidence="4" id="KW-1185">Reference proteome</keyword>
<dbReference type="OrthoDB" id="541052at2759"/>
<keyword evidence="1" id="KW-0472">Membrane</keyword>
<dbReference type="EMBL" id="ML986486">
    <property type="protein sequence ID" value="KAF2279529.1"/>
    <property type="molecule type" value="Genomic_DNA"/>
</dbReference>
<feature type="domain" description="Glycosyl transferase CAP10" evidence="2">
    <location>
        <begin position="250"/>
        <end position="542"/>
    </location>
</feature>
<keyword evidence="1" id="KW-1133">Transmembrane helix</keyword>
<evidence type="ECO:0000313" key="3">
    <source>
        <dbReference type="EMBL" id="KAF2279529.1"/>
    </source>
</evidence>
<evidence type="ECO:0000259" key="2">
    <source>
        <dbReference type="SMART" id="SM00672"/>
    </source>
</evidence>
<dbReference type="Pfam" id="PF05686">
    <property type="entry name" value="Glyco_transf_90"/>
    <property type="match status" value="1"/>
</dbReference>
<proteinExistence type="predicted"/>
<dbReference type="SMART" id="SM00672">
    <property type="entry name" value="CAP10"/>
    <property type="match status" value="1"/>
</dbReference>
<dbReference type="RefSeq" id="XP_033657068.1">
    <property type="nucleotide sequence ID" value="XM_033797730.1"/>
</dbReference>
<dbReference type="PANTHER" id="PTHR12203">
    <property type="entry name" value="KDEL LYS-ASP-GLU-LEU CONTAINING - RELATED"/>
    <property type="match status" value="1"/>
</dbReference>
<sequence>MAAPLVLARTVAARAFRLNPLLFSVLILSVFLFWSYRGPVQQQWHSMKLPQTSPHLTSHPVDVLVDHYKKKFERMLESQSSTLEEATAKYQERYHRPPPPGFDHWFEFAKKQNSTIIDDFDTIEESVQYLQSARPEQLRNAVRSAASAANAKACSWTTRDGRPNLMQCDWMGREVEKVLALVQDPLPDTELLLNSLDEPRVISPVGTSNDDQIPAWIDASRKSIWDRVTQICQDRKAEPSKNAGLNQKTGIGSLKFVTDVEDAKDLCKHPEYANMHGFFQAPTTFLFTDSVVPVLSNARPSTFRDILYPPPYYIGVKDMKPYNEAEDPDWELKRPQLYWAGSTTGSYASASSDTWRSSHRQRFVARVNQLSNESATFLTETSRGVWEPFTSQDVSPQLYDVKFTNVVQCEESQCIQINDYFHPSEKEERSTSFHYRFLFDLDGNSFSGRYYTLLESKSVVLKQTIFKEWHDDRLVPWVHYIPVSMDMGELPELMRYLALTERGSRISKDIANAGRDWLRKVLRKEDAAVYMYRLLLELGRLMNPPP</sequence>
<dbReference type="GeneID" id="54550905"/>
<organism evidence="3 4">
    <name type="scientific">Westerdykella ornata</name>
    <dbReference type="NCBI Taxonomy" id="318751"/>
    <lineage>
        <taxon>Eukaryota</taxon>
        <taxon>Fungi</taxon>
        <taxon>Dikarya</taxon>
        <taxon>Ascomycota</taxon>
        <taxon>Pezizomycotina</taxon>
        <taxon>Dothideomycetes</taxon>
        <taxon>Pleosporomycetidae</taxon>
        <taxon>Pleosporales</taxon>
        <taxon>Sporormiaceae</taxon>
        <taxon>Westerdykella</taxon>
    </lineage>
</organism>
<dbReference type="PANTHER" id="PTHR12203:SF61">
    <property type="entry name" value="CAPSULE PROTEIN"/>
    <property type="match status" value="1"/>
</dbReference>
<dbReference type="Proteomes" id="UP000800097">
    <property type="component" value="Unassembled WGS sequence"/>
</dbReference>